<evidence type="ECO:0000256" key="3">
    <source>
        <dbReference type="ARBA" id="ARBA00022448"/>
    </source>
</evidence>
<comment type="similarity">
    <text evidence="2 8">Belongs to the ABC-3 integral membrane protein family.</text>
</comment>
<keyword evidence="4" id="KW-1003">Cell membrane</keyword>
<reference evidence="10 11" key="1">
    <citation type="submission" date="2014-07" db="EMBL/GenBank/DDBJ databases">
        <authorList>
            <person name="Urmite Genomes Urmite Genomes"/>
        </authorList>
    </citation>
    <scope>NUCLEOTIDE SEQUENCE [LARGE SCALE GENOMIC DNA]</scope>
    <source>
        <strain evidence="10 11">13MG44_air</strain>
    </source>
</reference>
<sequence>MIEVFLVLLVTAFASSLLGVFLVLKGQAMTTDAISHTILLGIVIAFFITNDLRSPLLIVGAAVIGLITVYLIELVTSSGMMKQDAAIGIVFTALFAGAVILVSRYADDVHLDIDVVLMGQVLFAPLNRIDILGVSLPYALVQLTVVLIINVLFVLIFYKELKVTSFDPVYAAAAGISTTLIYYLLMTLVSVTAVTAFDAVGSILVISFFVAPAITAYLVTKRLSHMIWLTLITAAFNSLTGCTFGYFTDISISGSVASVSLMTFLAVFFFNKNGWIRKTLKSRRMLREI</sequence>
<evidence type="ECO:0000256" key="6">
    <source>
        <dbReference type="ARBA" id="ARBA00022989"/>
    </source>
</evidence>
<keyword evidence="6 9" id="KW-1133">Transmembrane helix</keyword>
<keyword evidence="5 8" id="KW-0812">Transmembrane</keyword>
<keyword evidence="7 9" id="KW-0472">Membrane</keyword>
<protein>
    <submittedName>
        <fullName evidence="10">Manganese transport system membrane protein MntB</fullName>
    </submittedName>
</protein>
<evidence type="ECO:0000256" key="9">
    <source>
        <dbReference type="SAM" id="Phobius"/>
    </source>
</evidence>
<dbReference type="Pfam" id="PF00950">
    <property type="entry name" value="ABC-3"/>
    <property type="match status" value="1"/>
</dbReference>
<feature type="transmembrane region" description="Helical" evidence="9">
    <location>
        <begin position="226"/>
        <end position="246"/>
    </location>
</feature>
<feature type="transmembrane region" description="Helical" evidence="9">
    <location>
        <begin position="55"/>
        <end position="73"/>
    </location>
</feature>
<evidence type="ECO:0000256" key="1">
    <source>
        <dbReference type="ARBA" id="ARBA00004651"/>
    </source>
</evidence>
<dbReference type="STRING" id="1461582.BN1048_01313"/>
<dbReference type="InterPro" id="IPR037294">
    <property type="entry name" value="ABC_BtuC-like"/>
</dbReference>
<dbReference type="PANTHER" id="PTHR30477:SF8">
    <property type="entry name" value="METAL TRANSPORT SYSTEM MEMBRANE PROTEIN CT_070-RELATED"/>
    <property type="match status" value="1"/>
</dbReference>
<feature type="transmembrane region" description="Helical" evidence="9">
    <location>
        <begin position="199"/>
        <end position="219"/>
    </location>
</feature>
<evidence type="ECO:0000313" key="11">
    <source>
        <dbReference type="Proteomes" id="UP000044136"/>
    </source>
</evidence>
<evidence type="ECO:0000256" key="5">
    <source>
        <dbReference type="ARBA" id="ARBA00022692"/>
    </source>
</evidence>
<organism evidence="10 11">
    <name type="scientific">Jeotgalicoccus saudimassiliensis</name>
    <dbReference type="NCBI Taxonomy" id="1461582"/>
    <lineage>
        <taxon>Bacteria</taxon>
        <taxon>Bacillati</taxon>
        <taxon>Bacillota</taxon>
        <taxon>Bacilli</taxon>
        <taxon>Bacillales</taxon>
        <taxon>Staphylococcaceae</taxon>
        <taxon>Jeotgalicoccus</taxon>
    </lineage>
</organism>
<dbReference type="EMBL" id="CCSE01000001">
    <property type="protein sequence ID" value="CEA01265.1"/>
    <property type="molecule type" value="Genomic_DNA"/>
</dbReference>
<keyword evidence="3 8" id="KW-0813">Transport</keyword>
<evidence type="ECO:0000256" key="2">
    <source>
        <dbReference type="ARBA" id="ARBA00008034"/>
    </source>
</evidence>
<feature type="transmembrane region" description="Helical" evidence="9">
    <location>
        <begin position="85"/>
        <end position="106"/>
    </location>
</feature>
<dbReference type="GO" id="GO:0043190">
    <property type="term" value="C:ATP-binding cassette (ABC) transporter complex"/>
    <property type="evidence" value="ECO:0007669"/>
    <property type="project" value="InterPro"/>
</dbReference>
<dbReference type="OrthoDB" id="9788905at2"/>
<evidence type="ECO:0000313" key="10">
    <source>
        <dbReference type="EMBL" id="CEA01265.1"/>
    </source>
</evidence>
<feature type="transmembrane region" description="Helical" evidence="9">
    <location>
        <begin position="31"/>
        <end position="49"/>
    </location>
</feature>
<proteinExistence type="inferred from homology"/>
<dbReference type="AlphaFoldDB" id="A0A078M4M7"/>
<evidence type="ECO:0000256" key="4">
    <source>
        <dbReference type="ARBA" id="ARBA00022475"/>
    </source>
</evidence>
<evidence type="ECO:0000256" key="8">
    <source>
        <dbReference type="RuleBase" id="RU003943"/>
    </source>
</evidence>
<accession>A0A078M4M7</accession>
<feature type="transmembrane region" description="Helical" evidence="9">
    <location>
        <begin position="136"/>
        <end position="158"/>
    </location>
</feature>
<dbReference type="eggNOG" id="COG1108">
    <property type="taxonomic scope" value="Bacteria"/>
</dbReference>
<feature type="transmembrane region" description="Helical" evidence="9">
    <location>
        <begin position="170"/>
        <end position="193"/>
    </location>
</feature>
<dbReference type="SUPFAM" id="SSF81345">
    <property type="entry name" value="ABC transporter involved in vitamin B12 uptake, BtuC"/>
    <property type="match status" value="1"/>
</dbReference>
<name>A0A078M4M7_9STAP</name>
<dbReference type="GO" id="GO:0010043">
    <property type="term" value="P:response to zinc ion"/>
    <property type="evidence" value="ECO:0007669"/>
    <property type="project" value="TreeGrafter"/>
</dbReference>
<keyword evidence="11" id="KW-1185">Reference proteome</keyword>
<dbReference type="Gene3D" id="1.10.3470.10">
    <property type="entry name" value="ABC transporter involved in vitamin B12 uptake, BtuC"/>
    <property type="match status" value="1"/>
</dbReference>
<feature type="transmembrane region" description="Helical" evidence="9">
    <location>
        <begin position="6"/>
        <end position="24"/>
    </location>
</feature>
<dbReference type="Proteomes" id="UP000044136">
    <property type="component" value="Unassembled WGS sequence"/>
</dbReference>
<gene>
    <name evidence="10" type="primary">mntB_2</name>
    <name evidence="10" type="ORF">BN1048_01313</name>
</gene>
<dbReference type="PANTHER" id="PTHR30477">
    <property type="entry name" value="ABC-TRANSPORTER METAL-BINDING PROTEIN"/>
    <property type="match status" value="1"/>
</dbReference>
<dbReference type="InterPro" id="IPR001626">
    <property type="entry name" value="ABC_TroCD"/>
</dbReference>
<feature type="transmembrane region" description="Helical" evidence="9">
    <location>
        <begin position="252"/>
        <end position="271"/>
    </location>
</feature>
<dbReference type="HOGENOM" id="CLU_028808_4_1_9"/>
<dbReference type="CDD" id="cd06550">
    <property type="entry name" value="TM_ABC_iron-siderophores_like"/>
    <property type="match status" value="1"/>
</dbReference>
<comment type="subcellular location">
    <subcellularLocation>
        <location evidence="1 8">Cell membrane</location>
        <topology evidence="1 8">Multi-pass membrane protein</topology>
    </subcellularLocation>
</comment>
<evidence type="ECO:0000256" key="7">
    <source>
        <dbReference type="ARBA" id="ARBA00023136"/>
    </source>
</evidence>
<dbReference type="GO" id="GO:0055085">
    <property type="term" value="P:transmembrane transport"/>
    <property type="evidence" value="ECO:0007669"/>
    <property type="project" value="InterPro"/>
</dbReference>
<dbReference type="RefSeq" id="WP_035809597.1">
    <property type="nucleotide sequence ID" value="NZ_CCSE01000001.1"/>
</dbReference>